<gene>
    <name evidence="1" type="ORF">OHX15_10090</name>
</gene>
<comment type="caution">
    <text evidence="1">The sequence shown here is derived from an EMBL/GenBank/DDBJ whole genome shotgun (WGS) entry which is preliminary data.</text>
</comment>
<reference evidence="1 2" key="1">
    <citation type="journal article" date="2021" name="Chemosphere">
        <title>Bioballs carrying a syntrophic Rhodococcus and Mycolicibacterium consortium for simultaneous sorption and biodegradation of fuel oil in contaminated freshwater.</title>
        <authorList>
            <person name="Naloka K."/>
            <person name="Polrit D."/>
            <person name="Muangchinda C."/>
            <person name="Thoetkiattikul H."/>
            <person name="Pinyakong O."/>
        </authorList>
    </citation>
    <scope>NUCLEOTIDE SEQUENCE [LARGE SCALE GENOMIC DNA]</scope>
    <source>
        <strain evidence="1 2">J101</strain>
    </source>
</reference>
<proteinExistence type="predicted"/>
<accession>A0ACC6MFK9</accession>
<evidence type="ECO:0000313" key="1">
    <source>
        <dbReference type="EMBL" id="MDZ5085735.1"/>
    </source>
</evidence>
<dbReference type="EMBL" id="JAOXLN010000008">
    <property type="protein sequence ID" value="MDZ5085735.1"/>
    <property type="molecule type" value="Genomic_DNA"/>
</dbReference>
<protein>
    <submittedName>
        <fullName evidence="1">2-dehydropantoate 2-reductase</fullName>
    </submittedName>
</protein>
<keyword evidence="2" id="KW-1185">Reference proteome</keyword>
<dbReference type="Proteomes" id="UP001289645">
    <property type="component" value="Unassembled WGS sequence"/>
</dbReference>
<name>A0ACC6MFK9_MYCPF</name>
<organism evidence="1 2">
    <name type="scientific">Mycolicibacterium parafortuitum</name>
    <name type="common">Mycobacterium parafortuitum</name>
    <dbReference type="NCBI Taxonomy" id="39692"/>
    <lineage>
        <taxon>Bacteria</taxon>
        <taxon>Bacillati</taxon>
        <taxon>Actinomycetota</taxon>
        <taxon>Actinomycetes</taxon>
        <taxon>Mycobacteriales</taxon>
        <taxon>Mycobacteriaceae</taxon>
        <taxon>Mycolicibacterium</taxon>
    </lineage>
</organism>
<evidence type="ECO:0000313" key="2">
    <source>
        <dbReference type="Proteomes" id="UP001289645"/>
    </source>
</evidence>
<sequence length="353" mass="37159">MSARNDYRYVVIGAGAIGGCVGGVLARAGVPVVMVARGRNAEVLATDGLTLRTPDGVVRTPIETASSPDDLHLTERDVLVFATKTQQLDAALEQWVDRPVHASDGTVSTAGERLPVLTALNGVVAEEKALRYFARVFGVCVWCPAVHLEPGEVVARSWPVVGQFHIARWPASIRTSADEEFLADLAATWSTAGIGVRTPDDVAPWKYNKLLMNLGNAVGALARHGADVGAVVGAAVAEGVDVLGRAEIDFVPFETSTLVRSEGPTPRPVPGFEDAPNNSTSQSLSRHTGNIETDYLNGEIVRLAHRYGSAAPINSALTRAARAASRDGHGPGQYSSEQLAGLVGLDSLSAQRG</sequence>